<gene>
    <name evidence="6" type="ORF">BT96DRAFT_935791</name>
</gene>
<protein>
    <recommendedName>
        <fullName evidence="5">Ubiquitin-like protease family profile domain-containing protein</fullName>
    </recommendedName>
</protein>
<evidence type="ECO:0000256" key="3">
    <source>
        <dbReference type="ARBA" id="ARBA00022801"/>
    </source>
</evidence>
<sequence>MNTSDFLWKDLSCAERKAVKAVFTIPNNVKDTVLSPPDTSLLEMLHFQLPPISLKRPSSISREKYFSKTEPSPMTSNTIQEIWKLPIPPVPIVHQLLKIARDQFASGAHSIRYTHISGETRTYPLYLVPLWNMVISHREQHQKPWIAIETWLLELKQNPHRESRSSLADSTWTWLNEVPWVLKKKGFSDTLPMVSLWRLLGDNWTDSTTQDNLLSVLHERISNNLELAEKFLVQLTEFMGKVVEAASDLDAYRTEKRWKWLRDIGEEVFLKKKVLLTAVHLGKMGKDGDGIDHWVPLVVDGAETRFRYGDSLSHGQGDKIIPSKLHAAYETWKTIHLSMAPIFPIETLPTTTQTDGFSCGPLTFNALENFAFVDACLCKNEKDSLAALRMQAFEQIVCRCVHYAVNNVFEKIIFSKTGLSDSDSDIEMLSPTNPMSSLEQMPIGNTVDGLGQDLLDLADDWMTPLSFPSLPDVDELEEFHYEPLTYQARSEKLSGPSDTGDESGVHIPKSPPTEPDALPKKEHRKSTVKLALETSPIRGGLLSFGWKKLSKKEKEAQNNADWDEIRDHQDDIEQEDNRLTRIKATGA</sequence>
<dbReference type="GO" id="GO:0008234">
    <property type="term" value="F:cysteine-type peptidase activity"/>
    <property type="evidence" value="ECO:0007669"/>
    <property type="project" value="InterPro"/>
</dbReference>
<keyword evidence="7" id="KW-1185">Reference proteome</keyword>
<comment type="similarity">
    <text evidence="1">Belongs to the peptidase C48 family.</text>
</comment>
<dbReference type="Proteomes" id="UP000799118">
    <property type="component" value="Unassembled WGS sequence"/>
</dbReference>
<evidence type="ECO:0000259" key="5">
    <source>
        <dbReference type="PROSITE" id="PS50600"/>
    </source>
</evidence>
<keyword evidence="3" id="KW-0378">Hydrolase</keyword>
<dbReference type="EMBL" id="ML769418">
    <property type="protein sequence ID" value="KAE9404224.1"/>
    <property type="molecule type" value="Genomic_DNA"/>
</dbReference>
<dbReference type="PROSITE" id="PS50600">
    <property type="entry name" value="ULP_PROTEASE"/>
    <property type="match status" value="1"/>
</dbReference>
<dbReference type="InterPro" id="IPR003653">
    <property type="entry name" value="Peptidase_C48_C"/>
</dbReference>
<name>A0A6A4I600_9AGAR</name>
<evidence type="ECO:0000256" key="1">
    <source>
        <dbReference type="ARBA" id="ARBA00005234"/>
    </source>
</evidence>
<evidence type="ECO:0000313" key="6">
    <source>
        <dbReference type="EMBL" id="KAE9404224.1"/>
    </source>
</evidence>
<feature type="region of interest" description="Disordered" evidence="4">
    <location>
        <begin position="553"/>
        <end position="587"/>
    </location>
</feature>
<evidence type="ECO:0000313" key="7">
    <source>
        <dbReference type="Proteomes" id="UP000799118"/>
    </source>
</evidence>
<evidence type="ECO:0000256" key="2">
    <source>
        <dbReference type="ARBA" id="ARBA00022670"/>
    </source>
</evidence>
<proteinExistence type="inferred from homology"/>
<dbReference type="OrthoDB" id="3054530at2759"/>
<reference evidence="6" key="1">
    <citation type="journal article" date="2019" name="Environ. Microbiol.">
        <title>Fungal ecological strategies reflected in gene transcription - a case study of two litter decomposers.</title>
        <authorList>
            <person name="Barbi F."/>
            <person name="Kohler A."/>
            <person name="Barry K."/>
            <person name="Baskaran P."/>
            <person name="Daum C."/>
            <person name="Fauchery L."/>
            <person name="Ihrmark K."/>
            <person name="Kuo A."/>
            <person name="LaButti K."/>
            <person name="Lipzen A."/>
            <person name="Morin E."/>
            <person name="Grigoriev I.V."/>
            <person name="Henrissat B."/>
            <person name="Lindahl B."/>
            <person name="Martin F."/>
        </authorList>
    </citation>
    <scope>NUCLEOTIDE SEQUENCE</scope>
    <source>
        <strain evidence="6">JB14</strain>
    </source>
</reference>
<organism evidence="6 7">
    <name type="scientific">Gymnopus androsaceus JB14</name>
    <dbReference type="NCBI Taxonomy" id="1447944"/>
    <lineage>
        <taxon>Eukaryota</taxon>
        <taxon>Fungi</taxon>
        <taxon>Dikarya</taxon>
        <taxon>Basidiomycota</taxon>
        <taxon>Agaricomycotina</taxon>
        <taxon>Agaricomycetes</taxon>
        <taxon>Agaricomycetidae</taxon>
        <taxon>Agaricales</taxon>
        <taxon>Marasmiineae</taxon>
        <taxon>Omphalotaceae</taxon>
        <taxon>Gymnopus</taxon>
    </lineage>
</organism>
<dbReference type="GO" id="GO:0006508">
    <property type="term" value="P:proteolysis"/>
    <property type="evidence" value="ECO:0007669"/>
    <property type="project" value="UniProtKB-KW"/>
</dbReference>
<evidence type="ECO:0000256" key="4">
    <source>
        <dbReference type="SAM" id="MobiDB-lite"/>
    </source>
</evidence>
<feature type="compositionally biased region" description="Basic and acidic residues" evidence="4">
    <location>
        <begin position="563"/>
        <end position="579"/>
    </location>
</feature>
<accession>A0A6A4I600</accession>
<feature type="domain" description="Ubiquitin-like protease family profile" evidence="5">
    <location>
        <begin position="189"/>
        <end position="370"/>
    </location>
</feature>
<feature type="region of interest" description="Disordered" evidence="4">
    <location>
        <begin position="487"/>
        <end position="531"/>
    </location>
</feature>
<keyword evidence="2" id="KW-0645">Protease</keyword>
<dbReference type="InterPro" id="IPR038765">
    <property type="entry name" value="Papain-like_cys_pep_sf"/>
</dbReference>
<dbReference type="Gene3D" id="3.40.395.10">
    <property type="entry name" value="Adenoviral Proteinase, Chain A"/>
    <property type="match status" value="1"/>
</dbReference>
<dbReference type="GO" id="GO:0019783">
    <property type="term" value="F:ubiquitin-like protein peptidase activity"/>
    <property type="evidence" value="ECO:0007669"/>
    <property type="project" value="UniProtKB-ARBA"/>
</dbReference>
<dbReference type="AlphaFoldDB" id="A0A6A4I600"/>
<dbReference type="SUPFAM" id="SSF54001">
    <property type="entry name" value="Cysteine proteinases"/>
    <property type="match status" value="1"/>
</dbReference>